<dbReference type="Gene3D" id="3.40.50.620">
    <property type="entry name" value="HUPs"/>
    <property type="match status" value="1"/>
</dbReference>
<protein>
    <recommendedName>
        <fullName evidence="1">UspA domain-containing protein</fullName>
    </recommendedName>
</protein>
<dbReference type="Proteomes" id="UP000325577">
    <property type="component" value="Linkage Group LG20"/>
</dbReference>
<sequence>MEVQGTIGNKTKVMVAIDESGCSHYALEWALQNLRHSLDNSDLVIFTAQPVADYSYIYASSFGATPPNLINSIQENHKKVALAVLERAKEICGKKGIIAETITEVGDPKVAICEAVEKLNIQLLVLGSHGRGALKRALLGSVSSYCSNNAKCPVLIVKKPDQQESAPAIPIMRRAQSWLRGNQ</sequence>
<gene>
    <name evidence="2" type="ORF">F0562_034053</name>
</gene>
<keyword evidence="3" id="KW-1185">Reference proteome</keyword>
<dbReference type="OrthoDB" id="843225at2759"/>
<dbReference type="EMBL" id="CM018044">
    <property type="protein sequence ID" value="KAA8529148.1"/>
    <property type="molecule type" value="Genomic_DNA"/>
</dbReference>
<proteinExistence type="predicted"/>
<feature type="domain" description="UspA" evidence="1">
    <location>
        <begin position="12"/>
        <end position="158"/>
    </location>
</feature>
<accession>A0A5J5AG09</accession>
<organism evidence="2 3">
    <name type="scientific">Nyssa sinensis</name>
    <dbReference type="NCBI Taxonomy" id="561372"/>
    <lineage>
        <taxon>Eukaryota</taxon>
        <taxon>Viridiplantae</taxon>
        <taxon>Streptophyta</taxon>
        <taxon>Embryophyta</taxon>
        <taxon>Tracheophyta</taxon>
        <taxon>Spermatophyta</taxon>
        <taxon>Magnoliopsida</taxon>
        <taxon>eudicotyledons</taxon>
        <taxon>Gunneridae</taxon>
        <taxon>Pentapetalae</taxon>
        <taxon>asterids</taxon>
        <taxon>Cornales</taxon>
        <taxon>Nyssaceae</taxon>
        <taxon>Nyssa</taxon>
    </lineage>
</organism>
<reference evidence="2 3" key="1">
    <citation type="submission" date="2019-09" db="EMBL/GenBank/DDBJ databases">
        <title>A chromosome-level genome assembly of the Chinese tupelo Nyssa sinensis.</title>
        <authorList>
            <person name="Yang X."/>
            <person name="Kang M."/>
            <person name="Yang Y."/>
            <person name="Xiong H."/>
            <person name="Wang M."/>
            <person name="Zhang Z."/>
            <person name="Wang Z."/>
            <person name="Wu H."/>
            <person name="Ma T."/>
            <person name="Liu J."/>
            <person name="Xi Z."/>
        </authorList>
    </citation>
    <scope>NUCLEOTIDE SEQUENCE [LARGE SCALE GENOMIC DNA]</scope>
    <source>
        <strain evidence="2">J267</strain>
        <tissue evidence="2">Leaf</tissue>
    </source>
</reference>
<dbReference type="InterPro" id="IPR006016">
    <property type="entry name" value="UspA"/>
</dbReference>
<name>A0A5J5AG09_9ASTE</name>
<dbReference type="SUPFAM" id="SSF52402">
    <property type="entry name" value="Adenine nucleotide alpha hydrolases-like"/>
    <property type="match status" value="1"/>
</dbReference>
<evidence type="ECO:0000313" key="2">
    <source>
        <dbReference type="EMBL" id="KAA8529148.1"/>
    </source>
</evidence>
<dbReference type="InterPro" id="IPR014729">
    <property type="entry name" value="Rossmann-like_a/b/a_fold"/>
</dbReference>
<dbReference type="CDD" id="cd23659">
    <property type="entry name" value="USP_At3g01520-like"/>
    <property type="match status" value="1"/>
</dbReference>
<evidence type="ECO:0000259" key="1">
    <source>
        <dbReference type="Pfam" id="PF00582"/>
    </source>
</evidence>
<evidence type="ECO:0000313" key="3">
    <source>
        <dbReference type="Proteomes" id="UP000325577"/>
    </source>
</evidence>
<dbReference type="PANTHER" id="PTHR31964:SF113">
    <property type="entry name" value="USPA DOMAIN-CONTAINING PROTEIN"/>
    <property type="match status" value="1"/>
</dbReference>
<dbReference type="AlphaFoldDB" id="A0A5J5AG09"/>
<dbReference type="PANTHER" id="PTHR31964">
    <property type="entry name" value="ADENINE NUCLEOTIDE ALPHA HYDROLASES-LIKE SUPERFAMILY PROTEIN"/>
    <property type="match status" value="1"/>
</dbReference>
<dbReference type="InterPro" id="IPR006015">
    <property type="entry name" value="Universal_stress_UspA"/>
</dbReference>
<dbReference type="Pfam" id="PF00582">
    <property type="entry name" value="Usp"/>
    <property type="match status" value="1"/>
</dbReference>
<dbReference type="PRINTS" id="PR01438">
    <property type="entry name" value="UNVRSLSTRESS"/>
</dbReference>